<protein>
    <recommendedName>
        <fullName evidence="5">Release factor glutamine methyltransferase</fullName>
        <shortName evidence="5">RF MTase</shortName>
        <ecNumber evidence="5">2.1.1.297</ecNumber>
    </recommendedName>
    <alternativeName>
        <fullName evidence="5">N5-glutamine methyltransferase PrmC</fullName>
    </alternativeName>
    <alternativeName>
        <fullName evidence="5">Protein-(glutamine-N5) MTase PrmC</fullName>
    </alternativeName>
    <alternativeName>
        <fullName evidence="5">Protein-glutamine N-methyltransferase PrmC</fullName>
    </alternativeName>
</protein>
<feature type="domain" description="Methyltransferase small" evidence="6">
    <location>
        <begin position="145"/>
        <end position="235"/>
    </location>
</feature>
<dbReference type="PROSITE" id="PS00092">
    <property type="entry name" value="N6_MTASE"/>
    <property type="match status" value="1"/>
</dbReference>
<dbReference type="EMBL" id="BAABBO010000019">
    <property type="protein sequence ID" value="GAA3976098.1"/>
    <property type="molecule type" value="Genomic_DNA"/>
</dbReference>
<dbReference type="InterPro" id="IPR019874">
    <property type="entry name" value="RF_methyltr_PrmC"/>
</dbReference>
<dbReference type="InterPro" id="IPR040758">
    <property type="entry name" value="PrmC_N"/>
</dbReference>
<dbReference type="GO" id="GO:0008168">
    <property type="term" value="F:methyltransferase activity"/>
    <property type="evidence" value="ECO:0007669"/>
    <property type="project" value="UniProtKB-KW"/>
</dbReference>
<organism evidence="8 9">
    <name type="scientific">Allohahella marinimesophila</name>
    <dbReference type="NCBI Taxonomy" id="1054972"/>
    <lineage>
        <taxon>Bacteria</taxon>
        <taxon>Pseudomonadati</taxon>
        <taxon>Pseudomonadota</taxon>
        <taxon>Gammaproteobacteria</taxon>
        <taxon>Oceanospirillales</taxon>
        <taxon>Hahellaceae</taxon>
        <taxon>Allohahella</taxon>
    </lineage>
</organism>
<evidence type="ECO:0000313" key="8">
    <source>
        <dbReference type="EMBL" id="GAA3976098.1"/>
    </source>
</evidence>
<dbReference type="Gene3D" id="3.40.50.150">
    <property type="entry name" value="Vaccinia Virus protein VP39"/>
    <property type="match status" value="1"/>
</dbReference>
<feature type="binding site" evidence="5">
    <location>
        <begin position="150"/>
        <end position="154"/>
    </location>
    <ligand>
        <name>S-adenosyl-L-methionine</name>
        <dbReference type="ChEBI" id="CHEBI:59789"/>
    </ligand>
</feature>
<comment type="function">
    <text evidence="5">Methylates the class 1 translation termination release factors RF1/PrfA and RF2/PrfB on the glutamine residue of the universally conserved GGQ motif.</text>
</comment>
<evidence type="ECO:0000313" key="9">
    <source>
        <dbReference type="Proteomes" id="UP001501337"/>
    </source>
</evidence>
<keyword evidence="1 5" id="KW-0489">Methyltransferase</keyword>
<dbReference type="GO" id="GO:0032259">
    <property type="term" value="P:methylation"/>
    <property type="evidence" value="ECO:0007669"/>
    <property type="project" value="UniProtKB-KW"/>
</dbReference>
<dbReference type="NCBIfam" id="TIGR00536">
    <property type="entry name" value="hemK_fam"/>
    <property type="match status" value="1"/>
</dbReference>
<evidence type="ECO:0000256" key="2">
    <source>
        <dbReference type="ARBA" id="ARBA00022679"/>
    </source>
</evidence>
<proteinExistence type="inferred from homology"/>
<dbReference type="InterPro" id="IPR050320">
    <property type="entry name" value="N5-glutamine_MTase"/>
</dbReference>
<dbReference type="PANTHER" id="PTHR18895:SF74">
    <property type="entry name" value="MTRF1L RELEASE FACTOR GLUTAMINE METHYLTRANSFERASE"/>
    <property type="match status" value="1"/>
</dbReference>
<keyword evidence="2 5" id="KW-0808">Transferase</keyword>
<evidence type="ECO:0000259" key="7">
    <source>
        <dbReference type="Pfam" id="PF17827"/>
    </source>
</evidence>
<sequence length="331" mass="35693">MTLMPDSAESAGLDSADSSCEERTVKQLLLMAGQALKARGADADEARLESELLLLEMTGKSRAWLRAFDDTRLSLEVQHRFEQLLQRRLSGEPLAYILGRKDFWSLELYVTDAVLIPREDTEVLVTQALQLGRQLEIETGQTVLDVLELGTGSGAIICALATEETLWQFTATDVSAEALAVATTNVTGHGFAGQTTLLLGSWFDALENGMAASHESAAPRFDLIISNPPYIAEGDPHLDAPALRHEPALALSSGTDGLDSIRHIVAAASRWLQPTGWLLLEHGYDQGPAVRKLMRQAGYENVATALDLAGQPRVTMARHSVAAVQIAGAAK</sequence>
<dbReference type="InterPro" id="IPR007848">
    <property type="entry name" value="Small_mtfrase_dom"/>
</dbReference>
<dbReference type="Pfam" id="PF17827">
    <property type="entry name" value="PrmC_N"/>
    <property type="match status" value="1"/>
</dbReference>
<keyword evidence="9" id="KW-1185">Reference proteome</keyword>
<dbReference type="CDD" id="cd02440">
    <property type="entry name" value="AdoMet_MTases"/>
    <property type="match status" value="1"/>
</dbReference>
<evidence type="ECO:0000256" key="5">
    <source>
        <dbReference type="HAMAP-Rule" id="MF_02126"/>
    </source>
</evidence>
<comment type="caution">
    <text evidence="8">The sequence shown here is derived from an EMBL/GenBank/DDBJ whole genome shotgun (WGS) entry which is preliminary data.</text>
</comment>
<evidence type="ECO:0000256" key="1">
    <source>
        <dbReference type="ARBA" id="ARBA00022603"/>
    </source>
</evidence>
<dbReference type="PANTHER" id="PTHR18895">
    <property type="entry name" value="HEMK METHYLTRANSFERASE"/>
    <property type="match status" value="1"/>
</dbReference>
<feature type="binding site" evidence="5">
    <location>
        <begin position="227"/>
        <end position="230"/>
    </location>
    <ligand>
        <name>substrate</name>
    </ligand>
</feature>
<dbReference type="InterPro" id="IPR004556">
    <property type="entry name" value="HemK-like"/>
</dbReference>
<evidence type="ECO:0000259" key="6">
    <source>
        <dbReference type="Pfam" id="PF05175"/>
    </source>
</evidence>
<dbReference type="InterPro" id="IPR002052">
    <property type="entry name" value="DNA_methylase_N6_adenine_CS"/>
</dbReference>
<feature type="binding site" evidence="5">
    <location>
        <position position="227"/>
    </location>
    <ligand>
        <name>S-adenosyl-L-methionine</name>
        <dbReference type="ChEBI" id="CHEBI:59789"/>
    </ligand>
</feature>
<evidence type="ECO:0000256" key="3">
    <source>
        <dbReference type="ARBA" id="ARBA00022691"/>
    </source>
</evidence>
<comment type="similarity">
    <text evidence="5">Belongs to the protein N5-glutamine methyltransferase family. PrmC subfamily.</text>
</comment>
<dbReference type="SUPFAM" id="SSF53335">
    <property type="entry name" value="S-adenosyl-L-methionine-dependent methyltransferases"/>
    <property type="match status" value="1"/>
</dbReference>
<accession>A0ABP7Q3Z8</accession>
<reference evidence="9" key="1">
    <citation type="journal article" date="2019" name="Int. J. Syst. Evol. Microbiol.">
        <title>The Global Catalogue of Microorganisms (GCM) 10K type strain sequencing project: providing services to taxonomists for standard genome sequencing and annotation.</title>
        <authorList>
            <consortium name="The Broad Institute Genomics Platform"/>
            <consortium name="The Broad Institute Genome Sequencing Center for Infectious Disease"/>
            <person name="Wu L."/>
            <person name="Ma J."/>
        </authorList>
    </citation>
    <scope>NUCLEOTIDE SEQUENCE [LARGE SCALE GENOMIC DNA]</scope>
    <source>
        <strain evidence="9">JCM 17555</strain>
    </source>
</reference>
<dbReference type="Pfam" id="PF05175">
    <property type="entry name" value="MTS"/>
    <property type="match status" value="1"/>
</dbReference>
<dbReference type="EC" id="2.1.1.297" evidence="5"/>
<dbReference type="Proteomes" id="UP001501337">
    <property type="component" value="Unassembled WGS sequence"/>
</dbReference>
<dbReference type="InterPro" id="IPR029063">
    <property type="entry name" value="SAM-dependent_MTases_sf"/>
</dbReference>
<feature type="domain" description="Release factor glutamine methyltransferase N-terminal" evidence="7">
    <location>
        <begin position="27"/>
        <end position="99"/>
    </location>
</feature>
<feature type="binding site" evidence="5">
    <location>
        <position position="173"/>
    </location>
    <ligand>
        <name>S-adenosyl-L-methionine</name>
        <dbReference type="ChEBI" id="CHEBI:59789"/>
    </ligand>
</feature>
<evidence type="ECO:0000256" key="4">
    <source>
        <dbReference type="ARBA" id="ARBA00048391"/>
    </source>
</evidence>
<feature type="binding site" evidence="5">
    <location>
        <position position="202"/>
    </location>
    <ligand>
        <name>S-adenosyl-L-methionine</name>
        <dbReference type="ChEBI" id="CHEBI:59789"/>
    </ligand>
</feature>
<gene>
    <name evidence="5 8" type="primary">prmC</name>
    <name evidence="8" type="ORF">GCM10022278_36170</name>
</gene>
<dbReference type="HAMAP" id="MF_02126">
    <property type="entry name" value="RF_methyltr_PrmC"/>
    <property type="match status" value="1"/>
</dbReference>
<dbReference type="Gene3D" id="1.10.8.10">
    <property type="entry name" value="DNA helicase RuvA subunit, C-terminal domain"/>
    <property type="match status" value="1"/>
</dbReference>
<dbReference type="NCBIfam" id="TIGR03534">
    <property type="entry name" value="RF_mod_PrmC"/>
    <property type="match status" value="1"/>
</dbReference>
<name>A0ABP7Q3Z8_9GAMM</name>
<keyword evidence="3 5" id="KW-0949">S-adenosyl-L-methionine</keyword>
<comment type="catalytic activity">
    <reaction evidence="4 5">
        <text>L-glutaminyl-[peptide chain release factor] + S-adenosyl-L-methionine = N(5)-methyl-L-glutaminyl-[peptide chain release factor] + S-adenosyl-L-homocysteine + H(+)</text>
        <dbReference type="Rhea" id="RHEA:42896"/>
        <dbReference type="Rhea" id="RHEA-COMP:10271"/>
        <dbReference type="Rhea" id="RHEA-COMP:10272"/>
        <dbReference type="ChEBI" id="CHEBI:15378"/>
        <dbReference type="ChEBI" id="CHEBI:30011"/>
        <dbReference type="ChEBI" id="CHEBI:57856"/>
        <dbReference type="ChEBI" id="CHEBI:59789"/>
        <dbReference type="ChEBI" id="CHEBI:61891"/>
        <dbReference type="EC" id="2.1.1.297"/>
    </reaction>
</comment>